<keyword evidence="3" id="KW-1185">Reference proteome</keyword>
<evidence type="ECO:0000313" key="3">
    <source>
        <dbReference type="Proteomes" id="UP001385499"/>
    </source>
</evidence>
<accession>A0ABU8TPQ4</accession>
<feature type="domain" description="BioF2-like acetyltransferase" evidence="1">
    <location>
        <begin position="172"/>
        <end position="321"/>
    </location>
</feature>
<proteinExistence type="predicted"/>
<evidence type="ECO:0000259" key="1">
    <source>
        <dbReference type="Pfam" id="PF13480"/>
    </source>
</evidence>
<dbReference type="GO" id="GO:0016746">
    <property type="term" value="F:acyltransferase activity"/>
    <property type="evidence" value="ECO:0007669"/>
    <property type="project" value="UniProtKB-KW"/>
</dbReference>
<keyword evidence="2" id="KW-0012">Acyltransferase</keyword>
<sequence length="378" mass="41244">MTIRLEQLRDLAAAKEFVRSLGPCPIDLPYHTTAWLEAWQSNLGDLEGCKPVLLAGLGSAGPACFLPLGLEQRGSLKVLSFLGHNRGNQATGIWATGSVKHVETSALRDQLAEIARDLGADLIQLANMPSEIDGIANPLLADKLVPSPSPVFVGKLNIDFDVLYRETHSKASRKKLTKKQITLEASGEYQITAAKTPEQIARGLEAFLAQRAVRAAATGIPNVFVGPQEKTFLQNLLSAEGNDSMPSLKLWWLECAGSIRATYLCSRTQDTLIGYANSISHDDMTPHSPGVVLLKEIICRACADPTLKKLDLGLGDERYKRSWTAPCPLVDSNRALSLKGALALHVFTVKQTLKAHIRDSEKLWPLVKKMRALRARLG</sequence>
<comment type="caution">
    <text evidence="2">The sequence shown here is derived from an EMBL/GenBank/DDBJ whole genome shotgun (WGS) entry which is preliminary data.</text>
</comment>
<dbReference type="InterPro" id="IPR016181">
    <property type="entry name" value="Acyl_CoA_acyltransferase"/>
</dbReference>
<dbReference type="Pfam" id="PF13480">
    <property type="entry name" value="Acetyltransf_6"/>
    <property type="match status" value="1"/>
</dbReference>
<dbReference type="EMBL" id="JBAKIA010000015">
    <property type="protein sequence ID" value="MEJ8476152.1"/>
    <property type="molecule type" value="Genomic_DNA"/>
</dbReference>
<dbReference type="RefSeq" id="WP_340276530.1">
    <property type="nucleotide sequence ID" value="NZ_JBAKIA010000015.1"/>
</dbReference>
<name>A0ABU8TPQ4_9HYPH</name>
<protein>
    <submittedName>
        <fullName evidence="2">GNAT family N-acetyltransferase</fullName>
        <ecNumber evidence="2">2.3.1.-</ecNumber>
    </submittedName>
</protein>
<keyword evidence="2" id="KW-0808">Transferase</keyword>
<reference evidence="2 3" key="1">
    <citation type="submission" date="2024-02" db="EMBL/GenBank/DDBJ databases">
        <title>Roseibium algae sp. nov., isolated from marine alga (Grateloupia sp.), showing potential in myo-inositol conversion.</title>
        <authorList>
            <person name="Wang Y."/>
        </authorList>
    </citation>
    <scope>NUCLEOTIDE SEQUENCE [LARGE SCALE GENOMIC DNA]</scope>
    <source>
        <strain evidence="2 3">H3510</strain>
    </source>
</reference>
<dbReference type="SUPFAM" id="SSF55729">
    <property type="entry name" value="Acyl-CoA N-acyltransferases (Nat)"/>
    <property type="match status" value="1"/>
</dbReference>
<evidence type="ECO:0000313" key="2">
    <source>
        <dbReference type="EMBL" id="MEJ8476152.1"/>
    </source>
</evidence>
<dbReference type="Proteomes" id="UP001385499">
    <property type="component" value="Unassembled WGS sequence"/>
</dbReference>
<dbReference type="InterPro" id="IPR038740">
    <property type="entry name" value="BioF2-like_GNAT_dom"/>
</dbReference>
<organism evidence="2 3">
    <name type="scientific">Roseibium algae</name>
    <dbReference type="NCBI Taxonomy" id="3123038"/>
    <lineage>
        <taxon>Bacteria</taxon>
        <taxon>Pseudomonadati</taxon>
        <taxon>Pseudomonadota</taxon>
        <taxon>Alphaproteobacteria</taxon>
        <taxon>Hyphomicrobiales</taxon>
        <taxon>Stappiaceae</taxon>
        <taxon>Roseibium</taxon>
    </lineage>
</organism>
<dbReference type="EC" id="2.3.1.-" evidence="2"/>
<gene>
    <name evidence="2" type="ORF">V6575_18830</name>
</gene>